<evidence type="ECO:0000256" key="3">
    <source>
        <dbReference type="ARBA" id="ARBA00023015"/>
    </source>
</evidence>
<keyword evidence="5" id="KW-0804">Transcription</keyword>
<dbReference type="PROSITE" id="PS00675">
    <property type="entry name" value="SIGMA54_INTERACT_1"/>
    <property type="match status" value="1"/>
</dbReference>
<dbReference type="SMART" id="SM00382">
    <property type="entry name" value="AAA"/>
    <property type="match status" value="1"/>
</dbReference>
<name>A0ABX0KLP7_9NEIS</name>
<dbReference type="Pfam" id="PF02954">
    <property type="entry name" value="HTH_8"/>
    <property type="match status" value="1"/>
</dbReference>
<keyword evidence="2" id="KW-0067">ATP-binding</keyword>
<protein>
    <submittedName>
        <fullName evidence="7">Sigma-54-dependent Fis family transcriptional regulator</fullName>
    </submittedName>
</protein>
<dbReference type="SUPFAM" id="SSF52540">
    <property type="entry name" value="P-loop containing nucleoside triphosphate hydrolases"/>
    <property type="match status" value="1"/>
</dbReference>
<dbReference type="InterPro" id="IPR003593">
    <property type="entry name" value="AAA+_ATPase"/>
</dbReference>
<dbReference type="SUPFAM" id="SSF46689">
    <property type="entry name" value="Homeodomain-like"/>
    <property type="match status" value="1"/>
</dbReference>
<evidence type="ECO:0000313" key="8">
    <source>
        <dbReference type="Proteomes" id="UP000712570"/>
    </source>
</evidence>
<gene>
    <name evidence="7" type="ORF">HA050_03200</name>
</gene>
<dbReference type="Pfam" id="PF25601">
    <property type="entry name" value="AAA_lid_14"/>
    <property type="match status" value="1"/>
</dbReference>
<evidence type="ECO:0000256" key="4">
    <source>
        <dbReference type="ARBA" id="ARBA00023125"/>
    </source>
</evidence>
<dbReference type="Gene3D" id="1.10.8.60">
    <property type="match status" value="1"/>
</dbReference>
<organism evidence="7 8">
    <name type="scientific">Iodobacter violaceini</name>
    <dbReference type="NCBI Taxonomy" id="3044271"/>
    <lineage>
        <taxon>Bacteria</taxon>
        <taxon>Pseudomonadati</taxon>
        <taxon>Pseudomonadota</taxon>
        <taxon>Betaproteobacteria</taxon>
        <taxon>Neisseriales</taxon>
        <taxon>Chitinibacteraceae</taxon>
        <taxon>Iodobacter</taxon>
    </lineage>
</organism>
<dbReference type="InterPro" id="IPR009057">
    <property type="entry name" value="Homeodomain-like_sf"/>
</dbReference>
<reference evidence="7 8" key="1">
    <citation type="submission" date="2020-03" db="EMBL/GenBank/DDBJ databases">
        <title>Draft genome sequence of environmentally isolated violet-colored cultures.</title>
        <authorList>
            <person name="Wilson H.S."/>
        </authorList>
    </citation>
    <scope>NUCLEOTIDE SEQUENCE [LARGE SCALE GENOMIC DNA]</scope>
    <source>
        <strain evidence="7 8">HSC-16F04</strain>
    </source>
</reference>
<proteinExistence type="predicted"/>
<dbReference type="InterPro" id="IPR025662">
    <property type="entry name" value="Sigma_54_int_dom_ATP-bd_1"/>
</dbReference>
<dbReference type="InterPro" id="IPR058031">
    <property type="entry name" value="AAA_lid_NorR"/>
</dbReference>
<dbReference type="PANTHER" id="PTHR32071:SF77">
    <property type="entry name" value="TRANSCRIPTIONAL REGULATORY PROTEIN"/>
    <property type="match status" value="1"/>
</dbReference>
<keyword evidence="8" id="KW-1185">Reference proteome</keyword>
<dbReference type="PRINTS" id="PR01590">
    <property type="entry name" value="HTHFIS"/>
</dbReference>
<dbReference type="CDD" id="cd00009">
    <property type="entry name" value="AAA"/>
    <property type="match status" value="1"/>
</dbReference>
<dbReference type="EMBL" id="JAAOLX010000001">
    <property type="protein sequence ID" value="NHQ85118.1"/>
    <property type="molecule type" value="Genomic_DNA"/>
</dbReference>
<dbReference type="Pfam" id="PF00158">
    <property type="entry name" value="Sigma54_activat"/>
    <property type="match status" value="1"/>
</dbReference>
<evidence type="ECO:0000256" key="5">
    <source>
        <dbReference type="ARBA" id="ARBA00023163"/>
    </source>
</evidence>
<dbReference type="PANTHER" id="PTHR32071">
    <property type="entry name" value="TRANSCRIPTIONAL REGULATORY PROTEIN"/>
    <property type="match status" value="1"/>
</dbReference>
<dbReference type="InterPro" id="IPR029016">
    <property type="entry name" value="GAF-like_dom_sf"/>
</dbReference>
<keyword evidence="4" id="KW-0238">DNA-binding</keyword>
<evidence type="ECO:0000259" key="6">
    <source>
        <dbReference type="PROSITE" id="PS50045"/>
    </source>
</evidence>
<dbReference type="Gene3D" id="3.40.50.300">
    <property type="entry name" value="P-loop containing nucleotide triphosphate hydrolases"/>
    <property type="match status" value="1"/>
</dbReference>
<dbReference type="InterPro" id="IPR003018">
    <property type="entry name" value="GAF"/>
</dbReference>
<dbReference type="RefSeq" id="WP_166821922.1">
    <property type="nucleotide sequence ID" value="NZ_JAAOLX010000001.1"/>
</dbReference>
<evidence type="ECO:0000256" key="1">
    <source>
        <dbReference type="ARBA" id="ARBA00022741"/>
    </source>
</evidence>
<dbReference type="InterPro" id="IPR002197">
    <property type="entry name" value="HTH_Fis"/>
</dbReference>
<comment type="caution">
    <text evidence="7">The sequence shown here is derived from an EMBL/GenBank/DDBJ whole genome shotgun (WGS) entry which is preliminary data.</text>
</comment>
<dbReference type="InterPro" id="IPR027417">
    <property type="entry name" value="P-loop_NTPase"/>
</dbReference>
<feature type="domain" description="Sigma-54 factor interaction" evidence="6">
    <location>
        <begin position="303"/>
        <end position="525"/>
    </location>
</feature>
<keyword evidence="3" id="KW-0805">Transcription regulation</keyword>
<dbReference type="Gene3D" id="3.30.450.40">
    <property type="match status" value="1"/>
</dbReference>
<dbReference type="InterPro" id="IPR002078">
    <property type="entry name" value="Sigma_54_int"/>
</dbReference>
<sequence>MSIVHTTARRQFFEEGIFPADLPPKIVESWLRCQQQGSADVAIERLGKAALQGALADNAQMLRVALPELDGLYEQVLGTQSVVLLTDASGLILNTTGNPQFMKKAEQVALLPGVSWDEATKGTNAIGTALALRESVEVRGGEHFLVQNIGISCSAAPIFAPDGRLAGVLNVSGDARLHHLHALGLVRLAAQQIEHRWLGLARDEHWLMRLHPRAELLGSPREGVLCFAGDTLIAANRVALHWLGLTWEDLGRCSFAELFDGSLQAMPQPRMIYSQRGQHFYLTITPPKTRAAAKPAISPEVVPPFQKQLDKAVRVLNAGVAVLLQGETGSGKEVFARALHAASQRSKGPFVAINCAALPESLIESELFGYEEGAFTGAKRKGSVGKLREANGGVLLLDEIGDMPLLMQARLLRVLQEREVTPLGGSQPYKVDFSVVCASHRDLPGMVAAGEFRADLFYRLQDFIVHLPPLREHADLPGFIASLWQESGGAARGVLLADDLMASLVRYPWPGNVRQLLSLLKTLLALSDNGACLTYADLPEEYQMPVMSEASSLASSSHELIENTIARFEGNLSKAAAALGVARSTLYRRRFKAG</sequence>
<evidence type="ECO:0000313" key="7">
    <source>
        <dbReference type="EMBL" id="NHQ85118.1"/>
    </source>
</evidence>
<dbReference type="Proteomes" id="UP000712570">
    <property type="component" value="Unassembled WGS sequence"/>
</dbReference>
<dbReference type="Pfam" id="PF01590">
    <property type="entry name" value="GAF"/>
    <property type="match status" value="1"/>
</dbReference>
<dbReference type="PROSITE" id="PS50045">
    <property type="entry name" value="SIGMA54_INTERACT_4"/>
    <property type="match status" value="1"/>
</dbReference>
<dbReference type="SUPFAM" id="SSF55781">
    <property type="entry name" value="GAF domain-like"/>
    <property type="match status" value="1"/>
</dbReference>
<evidence type="ECO:0000256" key="2">
    <source>
        <dbReference type="ARBA" id="ARBA00022840"/>
    </source>
</evidence>
<accession>A0ABX0KLP7</accession>
<dbReference type="Gene3D" id="1.10.10.60">
    <property type="entry name" value="Homeodomain-like"/>
    <property type="match status" value="1"/>
</dbReference>
<keyword evidence="1" id="KW-0547">Nucleotide-binding</keyword>